<reference evidence="1" key="1">
    <citation type="thesis" date="2020" institute="ProQuest LLC" country="789 East Eisenhower Parkway, Ann Arbor, MI, USA">
        <title>Comparative Genomics and Chromosome Evolution.</title>
        <authorList>
            <person name="Mudd A.B."/>
        </authorList>
    </citation>
    <scope>NUCLEOTIDE SEQUENCE</scope>
    <source>
        <strain evidence="1">237g6f4</strain>
        <tissue evidence="1">Blood</tissue>
    </source>
</reference>
<comment type="caution">
    <text evidence="1">The sequence shown here is derived from an EMBL/GenBank/DDBJ whole genome shotgun (WGS) entry which is preliminary data.</text>
</comment>
<name>A0AAV7AL83_ENGPU</name>
<dbReference type="Proteomes" id="UP000824782">
    <property type="component" value="Unassembled WGS sequence"/>
</dbReference>
<gene>
    <name evidence="1" type="ORF">GDO81_014847</name>
</gene>
<organism evidence="1 2">
    <name type="scientific">Engystomops pustulosus</name>
    <name type="common">Tungara frog</name>
    <name type="synonym">Physalaemus pustulosus</name>
    <dbReference type="NCBI Taxonomy" id="76066"/>
    <lineage>
        <taxon>Eukaryota</taxon>
        <taxon>Metazoa</taxon>
        <taxon>Chordata</taxon>
        <taxon>Craniata</taxon>
        <taxon>Vertebrata</taxon>
        <taxon>Euteleostomi</taxon>
        <taxon>Amphibia</taxon>
        <taxon>Batrachia</taxon>
        <taxon>Anura</taxon>
        <taxon>Neobatrachia</taxon>
        <taxon>Hyloidea</taxon>
        <taxon>Leptodactylidae</taxon>
        <taxon>Leiuperinae</taxon>
        <taxon>Engystomops</taxon>
    </lineage>
</organism>
<evidence type="ECO:0000313" key="2">
    <source>
        <dbReference type="Proteomes" id="UP000824782"/>
    </source>
</evidence>
<protein>
    <submittedName>
        <fullName evidence="1">Uncharacterized protein</fullName>
    </submittedName>
</protein>
<keyword evidence="2" id="KW-1185">Reference proteome</keyword>
<evidence type="ECO:0000313" key="1">
    <source>
        <dbReference type="EMBL" id="KAG8560210.1"/>
    </source>
</evidence>
<dbReference type="EMBL" id="WNYA01000007">
    <property type="protein sequence ID" value="KAG8560210.1"/>
    <property type="molecule type" value="Genomic_DNA"/>
</dbReference>
<dbReference type="AlphaFoldDB" id="A0AAV7AL83"/>
<accession>A0AAV7AL83</accession>
<sequence length="82" mass="9258">MTTKIEVTEINLLPTNAIPNAPSVVTLWLHILPSYAKPQILSNFLPCYLLILKTMDARVCPVGFGALKCHLNTERTKIYRFT</sequence>
<proteinExistence type="predicted"/>